<keyword evidence="1" id="KW-0812">Transmembrane</keyword>
<accession>A0ABN0YXN9</accession>
<feature type="transmembrane region" description="Helical" evidence="1">
    <location>
        <begin position="6"/>
        <end position="26"/>
    </location>
</feature>
<proteinExistence type="predicted"/>
<evidence type="ECO:0000313" key="2">
    <source>
        <dbReference type="EMBL" id="GAA0417266.1"/>
    </source>
</evidence>
<gene>
    <name evidence="2" type="ORF">GCM10010357_43290</name>
</gene>
<name>A0ABN0YXN9_9ACTN</name>
<feature type="transmembrane region" description="Helical" evidence="1">
    <location>
        <begin position="221"/>
        <end position="243"/>
    </location>
</feature>
<sequence>MSGRPVEFGVCCLALALVWRAGLVLLDARTIRRGYPRAGAYRPGRGWTGPAALAVERRRAVPGLVLGALLPFAALLPTVRGAAAATSVCCAAAAWPARGDRRLRQARYTTVCLLVLTAVLALHGVLVLLRVPASSAVTGSAASFFAAQLYLVAGVRKLTSRHFMSGRVLLDNAAYNACQAAAGSHEFLPLPSVPRLAVLLSGPVLPALCRASAVLAVAGELALGIGALGVIPAFPTVALAGCVHLAFTLISPRRIVPFSAVAFGLLVIAVSHPLLQPLR</sequence>
<evidence type="ECO:0008006" key="4">
    <source>
        <dbReference type="Google" id="ProtNLM"/>
    </source>
</evidence>
<protein>
    <recommendedName>
        <fullName evidence="4">HTTM domain-containing protein</fullName>
    </recommendedName>
</protein>
<keyword evidence="1" id="KW-0472">Membrane</keyword>
<dbReference type="EMBL" id="BAAABX010000048">
    <property type="protein sequence ID" value="GAA0417266.1"/>
    <property type="molecule type" value="Genomic_DNA"/>
</dbReference>
<organism evidence="2 3">
    <name type="scientific">Streptomyces luteireticuli</name>
    <dbReference type="NCBI Taxonomy" id="173858"/>
    <lineage>
        <taxon>Bacteria</taxon>
        <taxon>Bacillati</taxon>
        <taxon>Actinomycetota</taxon>
        <taxon>Actinomycetes</taxon>
        <taxon>Kitasatosporales</taxon>
        <taxon>Streptomycetaceae</taxon>
        <taxon>Streptomyces</taxon>
    </lineage>
</organism>
<comment type="caution">
    <text evidence="2">The sequence shown here is derived from an EMBL/GenBank/DDBJ whole genome shotgun (WGS) entry which is preliminary data.</text>
</comment>
<dbReference type="RefSeq" id="WP_344026894.1">
    <property type="nucleotide sequence ID" value="NZ_BAAABX010000048.1"/>
</dbReference>
<keyword evidence="3" id="KW-1185">Reference proteome</keyword>
<evidence type="ECO:0000256" key="1">
    <source>
        <dbReference type="SAM" id="Phobius"/>
    </source>
</evidence>
<dbReference type="Proteomes" id="UP001500879">
    <property type="component" value="Unassembled WGS sequence"/>
</dbReference>
<evidence type="ECO:0000313" key="3">
    <source>
        <dbReference type="Proteomes" id="UP001500879"/>
    </source>
</evidence>
<keyword evidence="1" id="KW-1133">Transmembrane helix</keyword>
<feature type="transmembrane region" description="Helical" evidence="1">
    <location>
        <begin position="255"/>
        <end position="275"/>
    </location>
</feature>
<reference evidence="2 3" key="1">
    <citation type="journal article" date="2019" name="Int. J. Syst. Evol. Microbiol.">
        <title>The Global Catalogue of Microorganisms (GCM) 10K type strain sequencing project: providing services to taxonomists for standard genome sequencing and annotation.</title>
        <authorList>
            <consortium name="The Broad Institute Genomics Platform"/>
            <consortium name="The Broad Institute Genome Sequencing Center for Infectious Disease"/>
            <person name="Wu L."/>
            <person name="Ma J."/>
        </authorList>
    </citation>
    <scope>NUCLEOTIDE SEQUENCE [LARGE SCALE GENOMIC DNA]</scope>
    <source>
        <strain evidence="2 3">JCM 4788</strain>
    </source>
</reference>
<feature type="transmembrane region" description="Helical" evidence="1">
    <location>
        <begin position="108"/>
        <end position="129"/>
    </location>
</feature>